<dbReference type="Proteomes" id="UP000316612">
    <property type="component" value="Unassembled WGS sequence"/>
</dbReference>
<evidence type="ECO:0008006" key="3">
    <source>
        <dbReference type="Google" id="ProtNLM"/>
    </source>
</evidence>
<organism evidence="1 2">
    <name type="scientific">Glutamicibacter uratoxydans</name>
    <name type="common">Arthrobacter uratoxydans</name>
    <dbReference type="NCBI Taxonomy" id="43667"/>
    <lineage>
        <taxon>Bacteria</taxon>
        <taxon>Bacillati</taxon>
        <taxon>Actinomycetota</taxon>
        <taxon>Actinomycetes</taxon>
        <taxon>Micrococcales</taxon>
        <taxon>Micrococcaceae</taxon>
        <taxon>Glutamicibacter</taxon>
    </lineage>
</organism>
<evidence type="ECO:0000313" key="1">
    <source>
        <dbReference type="EMBL" id="GED05732.1"/>
    </source>
</evidence>
<gene>
    <name evidence="1" type="ORF">AUR04nite_12640</name>
</gene>
<evidence type="ECO:0000313" key="2">
    <source>
        <dbReference type="Proteomes" id="UP000316612"/>
    </source>
</evidence>
<protein>
    <recommendedName>
        <fullName evidence="3">Alpha/beta hydrolase</fullName>
    </recommendedName>
</protein>
<dbReference type="RefSeq" id="WP_141363095.1">
    <property type="nucleotide sequence ID" value="NZ_BAAAJL010000007.1"/>
</dbReference>
<dbReference type="OrthoDB" id="7775014at2"/>
<dbReference type="AlphaFoldDB" id="A0A4Y4DKA3"/>
<reference evidence="1 2" key="1">
    <citation type="submission" date="2019-06" db="EMBL/GenBank/DDBJ databases">
        <title>Whole genome shotgun sequence of Glutamicibacter uratoxydans NBRC 15515.</title>
        <authorList>
            <person name="Hosoyama A."/>
            <person name="Uohara A."/>
            <person name="Ohji S."/>
            <person name="Ichikawa N."/>
        </authorList>
    </citation>
    <scope>NUCLEOTIDE SEQUENCE [LARGE SCALE GENOMIC DNA]</scope>
    <source>
        <strain evidence="1 2">NBRC 15515</strain>
    </source>
</reference>
<dbReference type="EMBL" id="BJNY01000006">
    <property type="protein sequence ID" value="GED05732.1"/>
    <property type="molecule type" value="Genomic_DNA"/>
</dbReference>
<name>A0A4Y4DKA3_GLUUR</name>
<dbReference type="SUPFAM" id="SSF53474">
    <property type="entry name" value="alpha/beta-Hydrolases"/>
    <property type="match status" value="1"/>
</dbReference>
<comment type="caution">
    <text evidence="1">The sequence shown here is derived from an EMBL/GenBank/DDBJ whole genome shotgun (WGS) entry which is preliminary data.</text>
</comment>
<dbReference type="InterPro" id="IPR029058">
    <property type="entry name" value="AB_hydrolase_fold"/>
</dbReference>
<keyword evidence="2" id="KW-1185">Reference proteome</keyword>
<proteinExistence type="predicted"/>
<sequence length="275" mass="30977">MKTILDGNSKYKIIFTAPESPNPEYAGKILVGFGEIGSGIDSAGFGSALAEKLGIAYVTVNQAKRTQYQYLTREKIQSVLEPLQENNKFYFYGTSLGGYAAAYYSRPLGANFLALSPRLPVHPITDKRIPIRFRSEGYLHDAMNAGQMPSNSSRKVVLFDPKNSVDSFFVRTELAAAYPDLELHHVKNAGHYVPRVLLLSGSLKKVVVDFLSDNDLEITLKESEIIEWHRSRFYLNLEKKRFGHASEHLEVLLENDSQEQIDEYTKSLNSAIHEK</sequence>
<accession>A0A4Y4DKA3</accession>